<dbReference type="GO" id="GO:0042602">
    <property type="term" value="F:riboflavin reductase (NADPH) activity"/>
    <property type="evidence" value="ECO:0007669"/>
    <property type="project" value="TreeGrafter"/>
</dbReference>
<accession>A0A9X3PC50</accession>
<evidence type="ECO:0000256" key="1">
    <source>
        <dbReference type="ARBA" id="ARBA00023002"/>
    </source>
</evidence>
<evidence type="ECO:0000313" key="3">
    <source>
        <dbReference type="EMBL" id="MDA1360992.1"/>
    </source>
</evidence>
<protein>
    <submittedName>
        <fullName evidence="3">Flavin reductase family protein</fullName>
    </submittedName>
</protein>
<gene>
    <name evidence="3" type="ORF">O1R50_15280</name>
</gene>
<keyword evidence="1" id="KW-0560">Oxidoreductase</keyword>
<organism evidence="3 4">
    <name type="scientific">Glycomyces luteolus</name>
    <dbReference type="NCBI Taxonomy" id="2670330"/>
    <lineage>
        <taxon>Bacteria</taxon>
        <taxon>Bacillati</taxon>
        <taxon>Actinomycetota</taxon>
        <taxon>Actinomycetes</taxon>
        <taxon>Glycomycetales</taxon>
        <taxon>Glycomycetaceae</taxon>
        <taxon>Glycomyces</taxon>
    </lineage>
</organism>
<dbReference type="Pfam" id="PF01613">
    <property type="entry name" value="Flavin_Reduct"/>
    <property type="match status" value="1"/>
</dbReference>
<feature type="domain" description="Flavin reductase like" evidence="2">
    <location>
        <begin position="23"/>
        <end position="167"/>
    </location>
</feature>
<dbReference type="InterPro" id="IPR012349">
    <property type="entry name" value="Split_barrel_FMN-bd"/>
</dbReference>
<dbReference type="GO" id="GO:0006208">
    <property type="term" value="P:pyrimidine nucleobase catabolic process"/>
    <property type="evidence" value="ECO:0007669"/>
    <property type="project" value="TreeGrafter"/>
</dbReference>
<name>A0A9X3PC50_9ACTN</name>
<dbReference type="AlphaFoldDB" id="A0A9X3PC50"/>
<evidence type="ECO:0000313" key="4">
    <source>
        <dbReference type="Proteomes" id="UP001146067"/>
    </source>
</evidence>
<keyword evidence="4" id="KW-1185">Reference proteome</keyword>
<dbReference type="GO" id="GO:0010181">
    <property type="term" value="F:FMN binding"/>
    <property type="evidence" value="ECO:0007669"/>
    <property type="project" value="InterPro"/>
</dbReference>
<dbReference type="SMART" id="SM00903">
    <property type="entry name" value="Flavin_Reduct"/>
    <property type="match status" value="1"/>
</dbReference>
<dbReference type="RefSeq" id="WP_270110951.1">
    <property type="nucleotide sequence ID" value="NZ_JAPZVP010000011.1"/>
</dbReference>
<reference evidence="3" key="1">
    <citation type="submission" date="2022-12" db="EMBL/GenBank/DDBJ databases">
        <title>Gycomyces niveus sp.nov.,a novel actinomycete isolated from soil in Shouguan.</title>
        <authorList>
            <person name="Yang X."/>
        </authorList>
    </citation>
    <scope>NUCLEOTIDE SEQUENCE</scope>
    <source>
        <strain evidence="3">NEAU-A15</strain>
    </source>
</reference>
<dbReference type="SUPFAM" id="SSF50475">
    <property type="entry name" value="FMN-binding split barrel"/>
    <property type="match status" value="1"/>
</dbReference>
<dbReference type="Gene3D" id="2.30.110.10">
    <property type="entry name" value="Electron Transport, Fmn-binding Protein, Chain A"/>
    <property type="match status" value="1"/>
</dbReference>
<proteinExistence type="predicted"/>
<dbReference type="InterPro" id="IPR050268">
    <property type="entry name" value="NADH-dep_flavin_reductase"/>
</dbReference>
<dbReference type="EMBL" id="JAPZVP010000011">
    <property type="protein sequence ID" value="MDA1360992.1"/>
    <property type="molecule type" value="Genomic_DNA"/>
</dbReference>
<comment type="caution">
    <text evidence="3">The sequence shown here is derived from an EMBL/GenBank/DDBJ whole genome shotgun (WGS) entry which is preliminary data.</text>
</comment>
<sequence>MLTAAARTAAHAGVAPDDYRSLFRSHPAGVTVICADAGYGPAGFTATSLASVSLAPPLVSFAVATVSSVWATFAAAESFTAHFLAADQHDLAARFAARGADRFGSPTAWSRLETGEPVLHGAPARLRAVVQDRFEVGDHHLVIGLVTDIESDEDRDPLVYHAGGYCAAAPIR</sequence>
<dbReference type="PANTHER" id="PTHR30466">
    <property type="entry name" value="FLAVIN REDUCTASE"/>
    <property type="match status" value="1"/>
</dbReference>
<dbReference type="PANTHER" id="PTHR30466:SF1">
    <property type="entry name" value="FMN REDUCTASE (NADH) RUTF"/>
    <property type="match status" value="1"/>
</dbReference>
<evidence type="ECO:0000259" key="2">
    <source>
        <dbReference type="SMART" id="SM00903"/>
    </source>
</evidence>
<dbReference type="InterPro" id="IPR002563">
    <property type="entry name" value="Flavin_Rdtase-like_dom"/>
</dbReference>
<dbReference type="Proteomes" id="UP001146067">
    <property type="component" value="Unassembled WGS sequence"/>
</dbReference>